<name>A0A1A9UIZ1_GLOAU</name>
<dbReference type="VEuPathDB" id="VectorBase:GAUT006450"/>
<feature type="domain" description="MOFRL-associated" evidence="3">
    <location>
        <begin position="1"/>
        <end position="36"/>
    </location>
</feature>
<evidence type="ECO:0000256" key="1">
    <source>
        <dbReference type="ARBA" id="ARBA00005393"/>
    </source>
</evidence>
<dbReference type="STRING" id="7395.A0A1A9UIZ1"/>
<dbReference type="Proteomes" id="UP000078200">
    <property type="component" value="Unassembled WGS sequence"/>
</dbReference>
<dbReference type="Pfam" id="PF05161">
    <property type="entry name" value="MOFRL"/>
    <property type="match status" value="1"/>
</dbReference>
<dbReference type="EnsemblMetazoa" id="GAUT006450-RA">
    <property type="protein sequence ID" value="GAUT006450-PA"/>
    <property type="gene ID" value="GAUT006450"/>
</dbReference>
<dbReference type="InterPro" id="IPR007835">
    <property type="entry name" value="MOFRL"/>
</dbReference>
<dbReference type="Gene3D" id="3.40.50.10180">
    <property type="entry name" value="Glycerate kinase, MOFRL-like N-terminal domain"/>
    <property type="match status" value="1"/>
</dbReference>
<evidence type="ECO:0008006" key="6">
    <source>
        <dbReference type="Google" id="ProtNLM"/>
    </source>
</evidence>
<proteinExistence type="inferred from homology"/>
<reference evidence="4" key="1">
    <citation type="submission" date="2020-05" db="UniProtKB">
        <authorList>
            <consortium name="EnsemblMetazoa"/>
        </authorList>
    </citation>
    <scope>IDENTIFICATION</scope>
    <source>
        <strain evidence="4">TTRI</strain>
    </source>
</reference>
<dbReference type="Pfam" id="PF13660">
    <property type="entry name" value="DUF4147"/>
    <property type="match status" value="1"/>
</dbReference>
<comment type="similarity">
    <text evidence="1">Belongs to the glycerate kinase type-2 family.</text>
</comment>
<dbReference type="InterPro" id="IPR039760">
    <property type="entry name" value="MOFRL_protein"/>
</dbReference>
<dbReference type="GO" id="GO:0005737">
    <property type="term" value="C:cytoplasm"/>
    <property type="evidence" value="ECO:0007669"/>
    <property type="project" value="TreeGrafter"/>
</dbReference>
<organism evidence="4 5">
    <name type="scientific">Glossina austeni</name>
    <name type="common">Savannah tsetse fly</name>
    <dbReference type="NCBI Taxonomy" id="7395"/>
    <lineage>
        <taxon>Eukaryota</taxon>
        <taxon>Metazoa</taxon>
        <taxon>Ecdysozoa</taxon>
        <taxon>Arthropoda</taxon>
        <taxon>Hexapoda</taxon>
        <taxon>Insecta</taxon>
        <taxon>Pterygota</taxon>
        <taxon>Neoptera</taxon>
        <taxon>Endopterygota</taxon>
        <taxon>Diptera</taxon>
        <taxon>Brachycera</taxon>
        <taxon>Muscomorpha</taxon>
        <taxon>Hippoboscoidea</taxon>
        <taxon>Glossinidae</taxon>
        <taxon>Glossina</taxon>
    </lineage>
</organism>
<evidence type="ECO:0000259" key="3">
    <source>
        <dbReference type="Pfam" id="PF13660"/>
    </source>
</evidence>
<dbReference type="InterPro" id="IPR037035">
    <property type="entry name" value="GK-like_C_sf"/>
</dbReference>
<dbReference type="GO" id="GO:0008887">
    <property type="term" value="F:glycerate kinase activity"/>
    <property type="evidence" value="ECO:0007669"/>
    <property type="project" value="InterPro"/>
</dbReference>
<accession>A0A1A9UIZ1</accession>
<evidence type="ECO:0000259" key="2">
    <source>
        <dbReference type="Pfam" id="PF05161"/>
    </source>
</evidence>
<sequence>MPRRPVDLKEKMSLILELSNRGASIQELNSVRIALSFHVLSALQCRVKGSGLGGRNQELSLRLSKIFFEDPQLKNVFFLSAGTDGIDGPTDAAGAVGCHHVIQDFLDQNNNECLIGFKSV</sequence>
<evidence type="ECO:0000313" key="5">
    <source>
        <dbReference type="Proteomes" id="UP000078200"/>
    </source>
</evidence>
<evidence type="ECO:0000313" key="4">
    <source>
        <dbReference type="EnsemblMetazoa" id="GAUT006450-PA"/>
    </source>
</evidence>
<dbReference type="SUPFAM" id="SSF82544">
    <property type="entry name" value="GckA/TtuD-like"/>
    <property type="match status" value="1"/>
</dbReference>
<dbReference type="PANTHER" id="PTHR12227">
    <property type="entry name" value="GLYCERATE KINASE"/>
    <property type="match status" value="1"/>
</dbReference>
<dbReference type="PANTHER" id="PTHR12227:SF0">
    <property type="entry name" value="GLYCERATE KINASE"/>
    <property type="match status" value="1"/>
</dbReference>
<dbReference type="InterPro" id="IPR038614">
    <property type="entry name" value="GK_N_sf"/>
</dbReference>
<dbReference type="Gene3D" id="3.40.1480.10">
    <property type="entry name" value="MOFRL domain"/>
    <property type="match status" value="1"/>
</dbReference>
<protein>
    <recommendedName>
        <fullName evidence="6">MOFRL domain-containing protein</fullName>
    </recommendedName>
</protein>
<dbReference type="AlphaFoldDB" id="A0A1A9UIZ1"/>
<keyword evidence="5" id="KW-1185">Reference proteome</keyword>
<feature type="domain" description="MOFRL" evidence="2">
    <location>
        <begin position="45"/>
        <end position="109"/>
    </location>
</feature>
<dbReference type="InterPro" id="IPR025286">
    <property type="entry name" value="MOFRL_assoc_dom"/>
</dbReference>